<accession>X0ZME9</accession>
<sequence length="64" mass="7426">MDKNYLIKGIDQGLYSKFKTACAYYNLSIKNVLIKHMQKTVDDHMNVMINSTFAAQQRRKGGKR</sequence>
<organism evidence="1">
    <name type="scientific">marine sediment metagenome</name>
    <dbReference type="NCBI Taxonomy" id="412755"/>
    <lineage>
        <taxon>unclassified sequences</taxon>
        <taxon>metagenomes</taxon>
        <taxon>ecological metagenomes</taxon>
    </lineage>
</organism>
<gene>
    <name evidence="1" type="ORF">S01H4_14108</name>
</gene>
<proteinExistence type="predicted"/>
<dbReference type="EMBL" id="BART01006194">
    <property type="protein sequence ID" value="GAG59272.1"/>
    <property type="molecule type" value="Genomic_DNA"/>
</dbReference>
<dbReference type="AlphaFoldDB" id="X0ZME9"/>
<evidence type="ECO:0000313" key="1">
    <source>
        <dbReference type="EMBL" id="GAG59272.1"/>
    </source>
</evidence>
<reference evidence="1" key="1">
    <citation type="journal article" date="2014" name="Front. Microbiol.">
        <title>High frequency of phylogenetically diverse reductive dehalogenase-homologous genes in deep subseafloor sedimentary metagenomes.</title>
        <authorList>
            <person name="Kawai M."/>
            <person name="Futagami T."/>
            <person name="Toyoda A."/>
            <person name="Takaki Y."/>
            <person name="Nishi S."/>
            <person name="Hori S."/>
            <person name="Arai W."/>
            <person name="Tsubouchi T."/>
            <person name="Morono Y."/>
            <person name="Uchiyama I."/>
            <person name="Ito T."/>
            <person name="Fujiyama A."/>
            <person name="Inagaki F."/>
            <person name="Takami H."/>
        </authorList>
    </citation>
    <scope>NUCLEOTIDE SEQUENCE</scope>
    <source>
        <strain evidence="1">Expedition CK06-06</strain>
    </source>
</reference>
<name>X0ZME9_9ZZZZ</name>
<protein>
    <submittedName>
        <fullName evidence="1">Uncharacterized protein</fullName>
    </submittedName>
</protein>
<comment type="caution">
    <text evidence="1">The sequence shown here is derived from an EMBL/GenBank/DDBJ whole genome shotgun (WGS) entry which is preliminary data.</text>
</comment>